<evidence type="ECO:0000313" key="11">
    <source>
        <dbReference type="EnsemblMetazoa" id="CLYHEMP013733.1"/>
    </source>
</evidence>
<evidence type="ECO:0000256" key="5">
    <source>
        <dbReference type="ARBA" id="ARBA00023040"/>
    </source>
</evidence>
<accession>A0A7M5WVG6</accession>
<keyword evidence="3 9" id="KW-0812">Transmembrane</keyword>
<feature type="transmembrane region" description="Helical" evidence="9">
    <location>
        <begin position="270"/>
        <end position="288"/>
    </location>
</feature>
<keyword evidence="7" id="KW-0675">Receptor</keyword>
<proteinExistence type="predicted"/>
<dbReference type="InterPro" id="IPR050569">
    <property type="entry name" value="TAAR"/>
</dbReference>
<dbReference type="Gene3D" id="1.20.1070.10">
    <property type="entry name" value="Rhodopsin 7-helix transmembrane proteins"/>
    <property type="match status" value="1"/>
</dbReference>
<keyword evidence="2" id="KW-1003">Cell membrane</keyword>
<evidence type="ECO:0000256" key="9">
    <source>
        <dbReference type="SAM" id="Phobius"/>
    </source>
</evidence>
<feature type="transmembrane region" description="Helical" evidence="9">
    <location>
        <begin position="90"/>
        <end position="115"/>
    </location>
</feature>
<dbReference type="AlphaFoldDB" id="A0A7M5WVG6"/>
<dbReference type="EnsemblMetazoa" id="CLYHEMT013733.1">
    <property type="protein sequence ID" value="CLYHEMP013733.1"/>
    <property type="gene ID" value="CLYHEMG013733"/>
</dbReference>
<feature type="transmembrane region" description="Helical" evidence="9">
    <location>
        <begin position="136"/>
        <end position="157"/>
    </location>
</feature>
<dbReference type="SUPFAM" id="SSF81321">
    <property type="entry name" value="Family A G protein-coupled receptor-like"/>
    <property type="match status" value="1"/>
</dbReference>
<dbReference type="PROSITE" id="PS50262">
    <property type="entry name" value="G_PROTEIN_RECEP_F1_2"/>
    <property type="match status" value="1"/>
</dbReference>
<evidence type="ECO:0000313" key="12">
    <source>
        <dbReference type="Proteomes" id="UP000594262"/>
    </source>
</evidence>
<name>A0A7M5WVG6_9CNID</name>
<feature type="domain" description="G-protein coupled receptors family 1 profile" evidence="10">
    <location>
        <begin position="35"/>
        <end position="284"/>
    </location>
</feature>
<feature type="transmembrane region" description="Helical" evidence="9">
    <location>
        <begin position="238"/>
        <end position="258"/>
    </location>
</feature>
<evidence type="ECO:0000259" key="10">
    <source>
        <dbReference type="PROSITE" id="PS50262"/>
    </source>
</evidence>
<sequence>MSNFTETFEEDKPLNVNTFVYLKVMVTLEIVALALHALLQWVIFKLRVTENQYHLVRILSIFDSIHAILAICQVSYFIESTVNDTLPNQTVMVLLTMSVYIFHASPMLITVLIITDRWIAVKYPLRYQELVSKLRINIAVSISGTFCAVSFVCLFFIGDVRSVTKYKMFFTNQWTVFFLVTLRTVTCVIILVLGKLTMRLRDESEANRPYVGNLHGVEAERLDVIIKLKRSVKDVMKLNIWTCVFLIPMILFTLTLLMTGVSELGIKLNAVFGLINALSNPIVYLTCFSKIRHYWYRKCYRRGTIHTERC</sequence>
<evidence type="ECO:0000256" key="2">
    <source>
        <dbReference type="ARBA" id="ARBA00022475"/>
    </source>
</evidence>
<evidence type="ECO:0000256" key="8">
    <source>
        <dbReference type="ARBA" id="ARBA00023224"/>
    </source>
</evidence>
<dbReference type="InterPro" id="IPR017452">
    <property type="entry name" value="GPCR_Rhodpsn_7TM"/>
</dbReference>
<dbReference type="PANTHER" id="PTHR24249">
    <property type="entry name" value="HISTAMINE RECEPTOR-RELATED G-PROTEIN COUPLED RECEPTOR"/>
    <property type="match status" value="1"/>
</dbReference>
<keyword evidence="8" id="KW-0807">Transducer</keyword>
<dbReference type="GO" id="GO:0004930">
    <property type="term" value="F:G protein-coupled receptor activity"/>
    <property type="evidence" value="ECO:0007669"/>
    <property type="project" value="UniProtKB-KW"/>
</dbReference>
<comment type="subcellular location">
    <subcellularLocation>
        <location evidence="1">Cell membrane</location>
        <topology evidence="1">Multi-pass membrane protein</topology>
    </subcellularLocation>
</comment>
<feature type="transmembrane region" description="Helical" evidence="9">
    <location>
        <begin position="55"/>
        <end position="78"/>
    </location>
</feature>
<reference evidence="11" key="1">
    <citation type="submission" date="2021-01" db="UniProtKB">
        <authorList>
            <consortium name="EnsemblMetazoa"/>
        </authorList>
    </citation>
    <scope>IDENTIFICATION</scope>
</reference>
<keyword evidence="5" id="KW-0297">G-protein coupled receptor</keyword>
<evidence type="ECO:0000256" key="4">
    <source>
        <dbReference type="ARBA" id="ARBA00022989"/>
    </source>
</evidence>
<dbReference type="Proteomes" id="UP000594262">
    <property type="component" value="Unplaced"/>
</dbReference>
<dbReference type="GO" id="GO:0005886">
    <property type="term" value="C:plasma membrane"/>
    <property type="evidence" value="ECO:0007669"/>
    <property type="project" value="UniProtKB-SubCell"/>
</dbReference>
<evidence type="ECO:0000256" key="7">
    <source>
        <dbReference type="ARBA" id="ARBA00023170"/>
    </source>
</evidence>
<protein>
    <recommendedName>
        <fullName evidence="10">G-protein coupled receptors family 1 profile domain-containing protein</fullName>
    </recommendedName>
</protein>
<organism evidence="11 12">
    <name type="scientific">Clytia hemisphaerica</name>
    <dbReference type="NCBI Taxonomy" id="252671"/>
    <lineage>
        <taxon>Eukaryota</taxon>
        <taxon>Metazoa</taxon>
        <taxon>Cnidaria</taxon>
        <taxon>Hydrozoa</taxon>
        <taxon>Hydroidolina</taxon>
        <taxon>Leptothecata</taxon>
        <taxon>Obeliida</taxon>
        <taxon>Clytiidae</taxon>
        <taxon>Clytia</taxon>
    </lineage>
</organism>
<evidence type="ECO:0000256" key="6">
    <source>
        <dbReference type="ARBA" id="ARBA00023136"/>
    </source>
</evidence>
<keyword evidence="12" id="KW-1185">Reference proteome</keyword>
<feature type="transmembrane region" description="Helical" evidence="9">
    <location>
        <begin position="20"/>
        <end position="43"/>
    </location>
</feature>
<evidence type="ECO:0000256" key="3">
    <source>
        <dbReference type="ARBA" id="ARBA00022692"/>
    </source>
</evidence>
<dbReference type="PANTHER" id="PTHR24249:SF372">
    <property type="entry name" value="G-PROTEIN COUPLED RECEPTORS FAMILY 1 PROFILE DOMAIN-CONTAINING PROTEIN"/>
    <property type="match status" value="1"/>
</dbReference>
<keyword evidence="4 9" id="KW-1133">Transmembrane helix</keyword>
<feature type="transmembrane region" description="Helical" evidence="9">
    <location>
        <begin position="177"/>
        <end position="198"/>
    </location>
</feature>
<keyword evidence="6 9" id="KW-0472">Membrane</keyword>
<evidence type="ECO:0000256" key="1">
    <source>
        <dbReference type="ARBA" id="ARBA00004651"/>
    </source>
</evidence>